<feature type="region of interest" description="Disordered" evidence="1">
    <location>
        <begin position="1"/>
        <end position="27"/>
    </location>
</feature>
<feature type="region of interest" description="Disordered" evidence="1">
    <location>
        <begin position="271"/>
        <end position="292"/>
    </location>
</feature>
<evidence type="ECO:0000313" key="3">
    <source>
        <dbReference type="EMBL" id="WAR03614.1"/>
    </source>
</evidence>
<feature type="domain" description="RGS" evidence="2">
    <location>
        <begin position="389"/>
        <end position="514"/>
    </location>
</feature>
<dbReference type="InterPro" id="IPR044926">
    <property type="entry name" value="RGS_subdomain_2"/>
</dbReference>
<feature type="region of interest" description="Disordered" evidence="1">
    <location>
        <begin position="529"/>
        <end position="573"/>
    </location>
</feature>
<feature type="region of interest" description="Disordered" evidence="1">
    <location>
        <begin position="619"/>
        <end position="651"/>
    </location>
</feature>
<feature type="compositionally biased region" description="Polar residues" evidence="1">
    <location>
        <begin position="552"/>
        <end position="572"/>
    </location>
</feature>
<evidence type="ECO:0000256" key="1">
    <source>
        <dbReference type="SAM" id="MobiDB-lite"/>
    </source>
</evidence>
<dbReference type="SUPFAM" id="SSF48097">
    <property type="entry name" value="Regulator of G-protein signaling, RGS"/>
    <property type="match status" value="2"/>
</dbReference>
<feature type="compositionally biased region" description="Polar residues" evidence="1">
    <location>
        <begin position="142"/>
        <end position="161"/>
    </location>
</feature>
<dbReference type="Proteomes" id="UP001164746">
    <property type="component" value="Chromosome 4"/>
</dbReference>
<dbReference type="PANTHER" id="PTHR13155:SF1">
    <property type="entry name" value="A-KINASE ANCHOR PROTEIN 10, MITOCHONDRIAL"/>
    <property type="match status" value="1"/>
</dbReference>
<dbReference type="PROSITE" id="PS50132">
    <property type="entry name" value="RGS"/>
    <property type="match status" value="1"/>
</dbReference>
<name>A0ABY7E332_MYAAR</name>
<dbReference type="SMART" id="SM00315">
    <property type="entry name" value="RGS"/>
    <property type="match status" value="2"/>
</dbReference>
<accession>A0ABY7E332</accession>
<evidence type="ECO:0000313" key="4">
    <source>
        <dbReference type="Proteomes" id="UP001164746"/>
    </source>
</evidence>
<dbReference type="Pfam" id="PF00615">
    <property type="entry name" value="RGS"/>
    <property type="match status" value="2"/>
</dbReference>
<gene>
    <name evidence="3" type="ORF">MAR_010172</name>
</gene>
<dbReference type="Gene3D" id="1.10.167.10">
    <property type="entry name" value="Regulator of G-protein Signalling 4, domain 2"/>
    <property type="match status" value="2"/>
</dbReference>
<dbReference type="InterPro" id="IPR052246">
    <property type="entry name" value="Cell_Polariz_PKAAnc"/>
</dbReference>
<dbReference type="InterPro" id="IPR036305">
    <property type="entry name" value="RGS_sf"/>
</dbReference>
<reference evidence="3" key="1">
    <citation type="submission" date="2022-11" db="EMBL/GenBank/DDBJ databases">
        <title>Centuries of genome instability and evolution in soft-shell clam transmissible cancer (bioRxiv).</title>
        <authorList>
            <person name="Hart S.F.M."/>
            <person name="Yonemitsu M.A."/>
            <person name="Giersch R.M."/>
            <person name="Beal B.F."/>
            <person name="Arriagada G."/>
            <person name="Davis B.W."/>
            <person name="Ostrander E.A."/>
            <person name="Goff S.P."/>
            <person name="Metzger M.J."/>
        </authorList>
    </citation>
    <scope>NUCLEOTIDE SEQUENCE</scope>
    <source>
        <strain evidence="3">MELC-2E11</strain>
        <tissue evidence="3">Siphon/mantle</tissue>
    </source>
</reference>
<keyword evidence="4" id="KW-1185">Reference proteome</keyword>
<sequence>MSFFRRKSEKKNDKTKSTSASETKKAQAHMFNETTGFDNEAGSANRNLLLLQDEFHPGDLGVSLNPEGEYRKESKLWRGLDATIHDHEAVPYLIQYLESCKASQLIRFWLDAESFQASTWTRIRTHSLQFVSKSSLIKDRQVSPSPSLTRSINKDITSPGSVDSLETGCQNKAFTSKESDSNSSNPVRKVIVENGSVKEQCASSKGVNLHTSSVESGDTSGAITVLNSNDCDCRDREKCKPGTCRKNLDLPLQNCDNSASNETVSAISYRDLATPSPPTEGQPTVHSKTDQTTSSLAEKLKKSVEQDAVRIFTKYLAQEATHPIGINDDLRNNTISKICREDGQVDPECFAECQKFAIHKIEEKYFADYKESVYHCKYQVDVLTGGKLHINDVIYNEQALFYFMEYLEQEGLCDLLQFLIAMDNYHDLLSHSDSYSGDVAQNDAMVIYDKYFSLQASVPLGFPDAVRFEVEGNICREEGPLPDCFARPRHIVLHTLEKRHFQQYLTSDIYYKYLSELVSAVQTAQDFPLGQTRKRRGSESSSEHSVGGQSVTSEKSMSSRNTLLASGTSRPMQLSRLEENMRNMDLDDTLLNPDRLWERKHAGGMSLGQIDILGQFVSRFDPDPESQGTSKNKPSGGARFFKSKKDKEKEKEEMARKVAEMILKDVASVNQAIEVVQHDEML</sequence>
<protein>
    <submittedName>
        <fullName evidence="3">AKA10-like protein</fullName>
    </submittedName>
</protein>
<proteinExistence type="predicted"/>
<dbReference type="EMBL" id="CP111015">
    <property type="protein sequence ID" value="WAR03614.1"/>
    <property type="molecule type" value="Genomic_DNA"/>
</dbReference>
<organism evidence="3 4">
    <name type="scientific">Mya arenaria</name>
    <name type="common">Soft-shell clam</name>
    <dbReference type="NCBI Taxonomy" id="6604"/>
    <lineage>
        <taxon>Eukaryota</taxon>
        <taxon>Metazoa</taxon>
        <taxon>Spiralia</taxon>
        <taxon>Lophotrochozoa</taxon>
        <taxon>Mollusca</taxon>
        <taxon>Bivalvia</taxon>
        <taxon>Autobranchia</taxon>
        <taxon>Heteroconchia</taxon>
        <taxon>Euheterodonta</taxon>
        <taxon>Imparidentia</taxon>
        <taxon>Neoheterodontei</taxon>
        <taxon>Myida</taxon>
        <taxon>Myoidea</taxon>
        <taxon>Myidae</taxon>
        <taxon>Mya</taxon>
    </lineage>
</organism>
<feature type="compositionally biased region" description="Polar residues" evidence="1">
    <location>
        <begin position="281"/>
        <end position="292"/>
    </location>
</feature>
<evidence type="ECO:0000259" key="2">
    <source>
        <dbReference type="PROSITE" id="PS50132"/>
    </source>
</evidence>
<dbReference type="CDD" id="cd08721">
    <property type="entry name" value="RGS_AKAP2_2"/>
    <property type="match status" value="1"/>
</dbReference>
<feature type="region of interest" description="Disordered" evidence="1">
    <location>
        <begin position="141"/>
        <end position="161"/>
    </location>
</feature>
<dbReference type="PANTHER" id="PTHR13155">
    <property type="entry name" value="A-KINASE ANCHOR PROTEINS"/>
    <property type="match status" value="1"/>
</dbReference>
<dbReference type="InterPro" id="IPR016137">
    <property type="entry name" value="RGS"/>
</dbReference>